<dbReference type="RefSeq" id="WP_380908980.1">
    <property type="nucleotide sequence ID" value="NZ_JBHTLS010000009.1"/>
</dbReference>
<dbReference type="Gene3D" id="3.40.50.2000">
    <property type="entry name" value="Glycogen Phosphorylase B"/>
    <property type="match status" value="2"/>
</dbReference>
<feature type="domain" description="Glycosyltransferase subfamily 4-like N-terminal" evidence="1">
    <location>
        <begin position="12"/>
        <end position="173"/>
    </location>
</feature>
<gene>
    <name evidence="2" type="ORF">ACFQ24_02830</name>
</gene>
<reference evidence="3" key="1">
    <citation type="journal article" date="2019" name="Int. J. Syst. Evol. Microbiol.">
        <title>The Global Catalogue of Microorganisms (GCM) 10K type strain sequencing project: providing services to taxonomists for standard genome sequencing and annotation.</title>
        <authorList>
            <consortium name="The Broad Institute Genomics Platform"/>
            <consortium name="The Broad Institute Genome Sequencing Center for Infectious Disease"/>
            <person name="Wu L."/>
            <person name="Ma J."/>
        </authorList>
    </citation>
    <scope>NUCLEOTIDE SEQUENCE [LARGE SCALE GENOMIC DNA]</scope>
    <source>
        <strain evidence="3">CCUG 54329</strain>
    </source>
</reference>
<evidence type="ECO:0000313" key="2">
    <source>
        <dbReference type="EMBL" id="MFD1103850.1"/>
    </source>
</evidence>
<dbReference type="PANTHER" id="PTHR12526">
    <property type="entry name" value="GLYCOSYLTRANSFERASE"/>
    <property type="match status" value="1"/>
</dbReference>
<dbReference type="Pfam" id="PF13439">
    <property type="entry name" value="Glyco_transf_4"/>
    <property type="match status" value="1"/>
</dbReference>
<comment type="caution">
    <text evidence="2">The sequence shown here is derived from an EMBL/GenBank/DDBJ whole genome shotgun (WGS) entry which is preliminary data.</text>
</comment>
<name>A0ABW3NX92_9SPHN</name>
<organism evidence="2 3">
    <name type="scientific">Sphingobium olei</name>
    <dbReference type="NCBI Taxonomy" id="420955"/>
    <lineage>
        <taxon>Bacteria</taxon>
        <taxon>Pseudomonadati</taxon>
        <taxon>Pseudomonadota</taxon>
        <taxon>Alphaproteobacteria</taxon>
        <taxon>Sphingomonadales</taxon>
        <taxon>Sphingomonadaceae</taxon>
        <taxon>Sphingobium</taxon>
    </lineage>
</organism>
<sequence>MRILTFLYSFEPGGVERVALRLVRAWRAEGVDAPLFMGRADGAMREEMAADLAYEVPRQPFAIGWIETLWMIATLPRVIVRLRPDALFCAGNSYTIVALAMKLLLGRRCPPILAKISNDLERRDMIPPVRWLYRRWLHLHGAFIDHFIGMEHPMEGEITNAIPAAIGRISIIPDPALDEAQLVRLHHAVGSARNASAGGIRFAAIGRLAPQKNVALMLRAFACGAASLDSLTIYGDGPEHATLSALCRNLGIEDRVELAGHVPDPASRLPDFDVFLLSSDYEGVPAVIVEALAAGLPIIATRCSVSMAALTGHGALAHLIDTGDLQAFSAAIRDAGRLRQDRAASLAQARRFTVERASQAYLACFQAIRRPAPTRQNNFLSSN</sequence>
<evidence type="ECO:0000259" key="1">
    <source>
        <dbReference type="Pfam" id="PF13439"/>
    </source>
</evidence>
<dbReference type="Pfam" id="PF13692">
    <property type="entry name" value="Glyco_trans_1_4"/>
    <property type="match status" value="1"/>
</dbReference>
<accession>A0ABW3NX92</accession>
<evidence type="ECO:0000313" key="3">
    <source>
        <dbReference type="Proteomes" id="UP001597203"/>
    </source>
</evidence>
<proteinExistence type="predicted"/>
<dbReference type="SUPFAM" id="SSF53756">
    <property type="entry name" value="UDP-Glycosyltransferase/glycogen phosphorylase"/>
    <property type="match status" value="1"/>
</dbReference>
<keyword evidence="3" id="KW-1185">Reference proteome</keyword>
<dbReference type="InterPro" id="IPR028098">
    <property type="entry name" value="Glyco_trans_4-like_N"/>
</dbReference>
<dbReference type="Proteomes" id="UP001597203">
    <property type="component" value="Unassembled WGS sequence"/>
</dbReference>
<dbReference type="CDD" id="cd03811">
    <property type="entry name" value="GT4_GT28_WabH-like"/>
    <property type="match status" value="1"/>
</dbReference>
<dbReference type="EMBL" id="JBHTLS010000009">
    <property type="protein sequence ID" value="MFD1103850.1"/>
    <property type="molecule type" value="Genomic_DNA"/>
</dbReference>
<protein>
    <submittedName>
        <fullName evidence="2">Glycosyltransferase</fullName>
    </submittedName>
</protein>